<dbReference type="Pfam" id="PF00043">
    <property type="entry name" value="GST_C"/>
    <property type="match status" value="1"/>
</dbReference>
<dbReference type="GO" id="GO:0005737">
    <property type="term" value="C:cytoplasm"/>
    <property type="evidence" value="ECO:0007669"/>
    <property type="project" value="TreeGrafter"/>
</dbReference>
<dbReference type="FunFam" id="1.20.1050.10:FF:000004">
    <property type="entry name" value="Glutathione S-transferase F2"/>
    <property type="match status" value="1"/>
</dbReference>
<dbReference type="PANTHER" id="PTHR43900:SF47">
    <property type="entry name" value="GLUTATHIONE S-TRANSFERASE F6-RELATED"/>
    <property type="match status" value="1"/>
</dbReference>
<dbReference type="GO" id="GO:0006749">
    <property type="term" value="P:glutathione metabolic process"/>
    <property type="evidence" value="ECO:0007669"/>
    <property type="project" value="TreeGrafter"/>
</dbReference>
<dbReference type="SUPFAM" id="SSF52833">
    <property type="entry name" value="Thioredoxin-like"/>
    <property type="match status" value="1"/>
</dbReference>
<feature type="domain" description="GST N-terminal" evidence="5">
    <location>
        <begin position="2"/>
        <end position="83"/>
    </location>
</feature>
<dbReference type="SFLD" id="SFLDS00019">
    <property type="entry name" value="Glutathione_Transferase_(cytos"/>
    <property type="match status" value="1"/>
</dbReference>
<sequence>MAPLAVHGSPFSTATMRVLATLYEKGLEFDFVPVDMSKGEHKQEAFLSLNPFGQVPAFKDGDLTLFESRAITIYISHEHAEEGTPLIFRDSKKMAILSVWKEVESCQFDPAASKIIWETLFKPRFGMTTDEKVVQESEAKLAQILDVYEARLSQSTYLAGESFTLADLHHLPTIHYLMGTPFKKLFDSRPVVSAWVRCITDRPAWAKVTDMLKH</sequence>
<accession>A0A7N0TSL4</accession>
<feature type="domain" description="GST C-terminal" evidence="6">
    <location>
        <begin position="90"/>
        <end position="214"/>
    </location>
</feature>
<dbReference type="SFLD" id="SFLDG01154">
    <property type="entry name" value="Main.5:_Phi-like"/>
    <property type="match status" value="1"/>
</dbReference>
<keyword evidence="3" id="KW-0808">Transferase</keyword>
<dbReference type="CDD" id="cd03187">
    <property type="entry name" value="GST_C_Phi"/>
    <property type="match status" value="1"/>
</dbReference>
<dbReference type="GO" id="GO:0009407">
    <property type="term" value="P:toxin catabolic process"/>
    <property type="evidence" value="ECO:0007669"/>
    <property type="project" value="UniProtKB-ARBA"/>
</dbReference>
<dbReference type="InterPro" id="IPR004045">
    <property type="entry name" value="Glutathione_S-Trfase_N"/>
</dbReference>
<evidence type="ECO:0000256" key="4">
    <source>
        <dbReference type="ARBA" id="ARBA00047960"/>
    </source>
</evidence>
<dbReference type="AlphaFoldDB" id="A0A7N0TSL4"/>
<comment type="similarity">
    <text evidence="1">Belongs to the GST superfamily. Phi family.</text>
</comment>
<organism evidence="7 8">
    <name type="scientific">Kalanchoe fedtschenkoi</name>
    <name type="common">Lavender scallops</name>
    <name type="synonym">South American air plant</name>
    <dbReference type="NCBI Taxonomy" id="63787"/>
    <lineage>
        <taxon>Eukaryota</taxon>
        <taxon>Viridiplantae</taxon>
        <taxon>Streptophyta</taxon>
        <taxon>Embryophyta</taxon>
        <taxon>Tracheophyta</taxon>
        <taxon>Spermatophyta</taxon>
        <taxon>Magnoliopsida</taxon>
        <taxon>eudicotyledons</taxon>
        <taxon>Gunneridae</taxon>
        <taxon>Pentapetalae</taxon>
        <taxon>Saxifragales</taxon>
        <taxon>Crassulaceae</taxon>
        <taxon>Kalanchoe</taxon>
    </lineage>
</organism>
<name>A0A7N0TSL4_KALFE</name>
<evidence type="ECO:0000259" key="5">
    <source>
        <dbReference type="PROSITE" id="PS50404"/>
    </source>
</evidence>
<evidence type="ECO:0000256" key="1">
    <source>
        <dbReference type="ARBA" id="ARBA00010128"/>
    </source>
</evidence>
<keyword evidence="8" id="KW-1185">Reference proteome</keyword>
<dbReference type="InterPro" id="IPR036249">
    <property type="entry name" value="Thioredoxin-like_sf"/>
</dbReference>
<dbReference type="GO" id="GO:0043295">
    <property type="term" value="F:glutathione binding"/>
    <property type="evidence" value="ECO:0007669"/>
    <property type="project" value="TreeGrafter"/>
</dbReference>
<dbReference type="PROSITE" id="PS50405">
    <property type="entry name" value="GST_CTER"/>
    <property type="match status" value="1"/>
</dbReference>
<comment type="catalytic activity">
    <reaction evidence="4">
        <text>RX + glutathione = an S-substituted glutathione + a halide anion + H(+)</text>
        <dbReference type="Rhea" id="RHEA:16437"/>
        <dbReference type="ChEBI" id="CHEBI:15378"/>
        <dbReference type="ChEBI" id="CHEBI:16042"/>
        <dbReference type="ChEBI" id="CHEBI:17792"/>
        <dbReference type="ChEBI" id="CHEBI:57925"/>
        <dbReference type="ChEBI" id="CHEBI:90779"/>
        <dbReference type="EC" id="2.5.1.18"/>
    </reaction>
</comment>
<dbReference type="FunFam" id="3.40.30.10:FF:000016">
    <property type="entry name" value="Glutathione S-transferase F2"/>
    <property type="match status" value="1"/>
</dbReference>
<proteinExistence type="inferred from homology"/>
<dbReference type="CDD" id="cd03053">
    <property type="entry name" value="GST_N_Phi"/>
    <property type="match status" value="1"/>
</dbReference>
<dbReference type="InterPro" id="IPR034347">
    <property type="entry name" value="GST_Phi_C"/>
</dbReference>
<reference evidence="7" key="1">
    <citation type="submission" date="2021-01" db="UniProtKB">
        <authorList>
            <consortium name="EnsemblPlants"/>
        </authorList>
    </citation>
    <scope>IDENTIFICATION</scope>
</reference>
<dbReference type="InterPro" id="IPR040079">
    <property type="entry name" value="Glutathione_S-Trfase"/>
</dbReference>
<dbReference type="InterPro" id="IPR036282">
    <property type="entry name" value="Glutathione-S-Trfase_C_sf"/>
</dbReference>
<evidence type="ECO:0000259" key="6">
    <source>
        <dbReference type="PROSITE" id="PS50405"/>
    </source>
</evidence>
<dbReference type="PROSITE" id="PS50404">
    <property type="entry name" value="GST_NTER"/>
    <property type="match status" value="1"/>
</dbReference>
<dbReference type="InterPro" id="IPR004046">
    <property type="entry name" value="GST_C"/>
</dbReference>
<dbReference type="Proteomes" id="UP000594263">
    <property type="component" value="Unplaced"/>
</dbReference>
<evidence type="ECO:0000313" key="7">
    <source>
        <dbReference type="EnsemblPlants" id="Kaladp0044s0060.1.v1.1"/>
    </source>
</evidence>
<dbReference type="EnsemblPlants" id="Kaladp0044s0060.1.v1.1">
    <property type="protein sequence ID" value="Kaladp0044s0060.1.v1.1"/>
    <property type="gene ID" value="Kaladp0044s0060.v1.1"/>
</dbReference>
<dbReference type="PANTHER" id="PTHR43900">
    <property type="entry name" value="GLUTATHIONE S-TRANSFERASE RHO"/>
    <property type="match status" value="1"/>
</dbReference>
<protein>
    <recommendedName>
        <fullName evidence="2">glutathione transferase</fullName>
        <ecNumber evidence="2">2.5.1.18</ecNumber>
    </recommendedName>
</protein>
<dbReference type="OMA" id="PAIHYLM"/>
<dbReference type="Pfam" id="PF02798">
    <property type="entry name" value="GST_N"/>
    <property type="match status" value="1"/>
</dbReference>
<dbReference type="GO" id="GO:0004364">
    <property type="term" value="F:glutathione transferase activity"/>
    <property type="evidence" value="ECO:0007669"/>
    <property type="project" value="UniProtKB-EC"/>
</dbReference>
<dbReference type="InterPro" id="IPR010987">
    <property type="entry name" value="Glutathione-S-Trfase_C-like"/>
</dbReference>
<dbReference type="SFLD" id="SFLDG00358">
    <property type="entry name" value="Main_(cytGST)"/>
    <property type="match status" value="1"/>
</dbReference>
<evidence type="ECO:0000256" key="2">
    <source>
        <dbReference type="ARBA" id="ARBA00012452"/>
    </source>
</evidence>
<evidence type="ECO:0000256" key="3">
    <source>
        <dbReference type="ARBA" id="ARBA00022679"/>
    </source>
</evidence>
<dbReference type="SUPFAM" id="SSF47616">
    <property type="entry name" value="GST C-terminal domain-like"/>
    <property type="match status" value="1"/>
</dbReference>
<dbReference type="Gene3D" id="1.20.1050.10">
    <property type="match status" value="1"/>
</dbReference>
<dbReference type="EC" id="2.5.1.18" evidence="2"/>
<dbReference type="Gene3D" id="3.40.30.10">
    <property type="entry name" value="Glutaredoxin"/>
    <property type="match status" value="1"/>
</dbReference>
<dbReference type="Gramene" id="Kaladp0044s0060.1.v1.1">
    <property type="protein sequence ID" value="Kaladp0044s0060.1.v1.1"/>
    <property type="gene ID" value="Kaladp0044s0060.v1.1"/>
</dbReference>
<evidence type="ECO:0000313" key="8">
    <source>
        <dbReference type="Proteomes" id="UP000594263"/>
    </source>
</evidence>